<dbReference type="CDD" id="cd06170">
    <property type="entry name" value="LuxR_C_like"/>
    <property type="match status" value="1"/>
</dbReference>
<evidence type="ECO:0000259" key="7">
    <source>
        <dbReference type="PROSITE" id="PS50110"/>
    </source>
</evidence>
<dbReference type="SMART" id="SM00448">
    <property type="entry name" value="REC"/>
    <property type="match status" value="1"/>
</dbReference>
<dbReference type="SMART" id="SM00421">
    <property type="entry name" value="HTH_LUXR"/>
    <property type="match status" value="1"/>
</dbReference>
<dbReference type="PROSITE" id="PS50043">
    <property type="entry name" value="HTH_LUXR_2"/>
    <property type="match status" value="1"/>
</dbReference>
<dbReference type="PANTHER" id="PTHR43214">
    <property type="entry name" value="TWO-COMPONENT RESPONSE REGULATOR"/>
    <property type="match status" value="1"/>
</dbReference>
<dbReference type="PANTHER" id="PTHR43214:SF41">
    <property type="entry name" value="NITRATE_NITRITE RESPONSE REGULATOR PROTEIN NARP"/>
    <property type="match status" value="1"/>
</dbReference>
<keyword evidence="4" id="KW-0804">Transcription</keyword>
<keyword evidence="9" id="KW-1185">Reference proteome</keyword>
<dbReference type="GO" id="GO:0003677">
    <property type="term" value="F:DNA binding"/>
    <property type="evidence" value="ECO:0007669"/>
    <property type="project" value="UniProtKB-KW"/>
</dbReference>
<reference evidence="8 9" key="1">
    <citation type="submission" date="2018-05" db="EMBL/GenBank/DDBJ databases">
        <title>Brumimicrobium oceani sp. nov., isolated from coastal sediment.</title>
        <authorList>
            <person name="Kou Y."/>
        </authorList>
    </citation>
    <scope>NUCLEOTIDE SEQUENCE [LARGE SCALE GENOMIC DNA]</scope>
    <source>
        <strain evidence="8 9">C305</strain>
    </source>
</reference>
<organism evidence="8 9">
    <name type="scientific">Brumimicrobium oceani</name>
    <dbReference type="NCBI Taxonomy" id="2100725"/>
    <lineage>
        <taxon>Bacteria</taxon>
        <taxon>Pseudomonadati</taxon>
        <taxon>Bacteroidota</taxon>
        <taxon>Flavobacteriia</taxon>
        <taxon>Flavobacteriales</taxon>
        <taxon>Crocinitomicaceae</taxon>
        <taxon>Brumimicrobium</taxon>
    </lineage>
</organism>
<comment type="caution">
    <text evidence="8">The sequence shown here is derived from an EMBL/GenBank/DDBJ whole genome shotgun (WGS) entry which is preliminary data.</text>
</comment>
<evidence type="ECO:0000256" key="2">
    <source>
        <dbReference type="ARBA" id="ARBA00023015"/>
    </source>
</evidence>
<evidence type="ECO:0000256" key="5">
    <source>
        <dbReference type="PROSITE-ProRule" id="PRU00169"/>
    </source>
</evidence>
<dbReference type="PRINTS" id="PR00038">
    <property type="entry name" value="HTHLUXR"/>
</dbReference>
<dbReference type="InterPro" id="IPR036388">
    <property type="entry name" value="WH-like_DNA-bd_sf"/>
</dbReference>
<dbReference type="Pfam" id="PF00072">
    <property type="entry name" value="Response_reg"/>
    <property type="match status" value="1"/>
</dbReference>
<protein>
    <submittedName>
        <fullName evidence="8">DNA-binding response regulator</fullName>
    </submittedName>
</protein>
<reference evidence="8 9" key="2">
    <citation type="submission" date="2018-05" db="EMBL/GenBank/DDBJ databases">
        <authorList>
            <person name="Lanie J.A."/>
            <person name="Ng W.-L."/>
            <person name="Kazmierczak K.M."/>
            <person name="Andrzejewski T.M."/>
            <person name="Davidsen T.M."/>
            <person name="Wayne K.J."/>
            <person name="Tettelin H."/>
            <person name="Glass J.I."/>
            <person name="Rusch D."/>
            <person name="Podicherti R."/>
            <person name="Tsui H.-C.T."/>
            <person name="Winkler M.E."/>
        </authorList>
    </citation>
    <scope>NUCLEOTIDE SEQUENCE [LARGE SCALE GENOMIC DNA]</scope>
    <source>
        <strain evidence="8 9">C305</strain>
    </source>
</reference>
<dbReference type="SUPFAM" id="SSF46894">
    <property type="entry name" value="C-terminal effector domain of the bipartite response regulators"/>
    <property type="match status" value="1"/>
</dbReference>
<proteinExistence type="predicted"/>
<keyword evidence="3 8" id="KW-0238">DNA-binding</keyword>
<dbReference type="OrthoDB" id="9795108at2"/>
<evidence type="ECO:0000256" key="4">
    <source>
        <dbReference type="ARBA" id="ARBA00023163"/>
    </source>
</evidence>
<evidence type="ECO:0000256" key="1">
    <source>
        <dbReference type="ARBA" id="ARBA00022553"/>
    </source>
</evidence>
<dbReference type="SUPFAM" id="SSF52172">
    <property type="entry name" value="CheY-like"/>
    <property type="match status" value="1"/>
</dbReference>
<name>A0A2U2XED6_9FLAO</name>
<dbReference type="Pfam" id="PF00196">
    <property type="entry name" value="GerE"/>
    <property type="match status" value="1"/>
</dbReference>
<dbReference type="InterPro" id="IPR039420">
    <property type="entry name" value="WalR-like"/>
</dbReference>
<feature type="modified residue" description="4-aspartylphosphate" evidence="5">
    <location>
        <position position="53"/>
    </location>
</feature>
<dbReference type="Gene3D" id="3.40.50.2300">
    <property type="match status" value="1"/>
</dbReference>
<sequence>MPKILIADDHPILLEGLYVQLKNLGYTNLLKANDGKAAWDLLIVHKPLIAILDIEMPFVDGLTIAKKCEANPDCFTKFIILSYHQEAAFLLKAKKLNIAGYVLKEDAVSEIENCLKAILEGKEYYSKVFSSRTLIDAEKKMNKLEYLTPSERKILKLIAQNLSTKEIGEQLFISIRTVEKHRSNIISKLGLKEKSISLLAWVNENKTWI</sequence>
<accession>A0A2U2XED6</accession>
<gene>
    <name evidence="8" type="ORF">DIT68_06150</name>
</gene>
<dbReference type="CDD" id="cd17535">
    <property type="entry name" value="REC_NarL-like"/>
    <property type="match status" value="1"/>
</dbReference>
<evidence type="ECO:0000259" key="6">
    <source>
        <dbReference type="PROSITE" id="PS50043"/>
    </source>
</evidence>
<dbReference type="Proteomes" id="UP000245370">
    <property type="component" value="Unassembled WGS sequence"/>
</dbReference>
<feature type="domain" description="HTH luxR-type" evidence="6">
    <location>
        <begin position="140"/>
        <end position="206"/>
    </location>
</feature>
<keyword evidence="1 5" id="KW-0597">Phosphoprotein</keyword>
<evidence type="ECO:0000313" key="9">
    <source>
        <dbReference type="Proteomes" id="UP000245370"/>
    </source>
</evidence>
<dbReference type="GO" id="GO:0000160">
    <property type="term" value="P:phosphorelay signal transduction system"/>
    <property type="evidence" value="ECO:0007669"/>
    <property type="project" value="InterPro"/>
</dbReference>
<evidence type="ECO:0000313" key="8">
    <source>
        <dbReference type="EMBL" id="PWH86133.1"/>
    </source>
</evidence>
<dbReference type="InterPro" id="IPR011006">
    <property type="entry name" value="CheY-like_superfamily"/>
</dbReference>
<dbReference type="Gene3D" id="1.10.10.10">
    <property type="entry name" value="Winged helix-like DNA-binding domain superfamily/Winged helix DNA-binding domain"/>
    <property type="match status" value="1"/>
</dbReference>
<dbReference type="InterPro" id="IPR016032">
    <property type="entry name" value="Sig_transdc_resp-reg_C-effctor"/>
</dbReference>
<dbReference type="AlphaFoldDB" id="A0A2U2XED6"/>
<evidence type="ECO:0000256" key="3">
    <source>
        <dbReference type="ARBA" id="ARBA00023125"/>
    </source>
</evidence>
<dbReference type="InterPro" id="IPR001789">
    <property type="entry name" value="Sig_transdc_resp-reg_receiver"/>
</dbReference>
<dbReference type="InterPro" id="IPR058245">
    <property type="entry name" value="NreC/VraR/RcsB-like_REC"/>
</dbReference>
<dbReference type="PROSITE" id="PS50110">
    <property type="entry name" value="RESPONSE_REGULATORY"/>
    <property type="match status" value="1"/>
</dbReference>
<dbReference type="InterPro" id="IPR000792">
    <property type="entry name" value="Tscrpt_reg_LuxR_C"/>
</dbReference>
<dbReference type="GO" id="GO:0006355">
    <property type="term" value="P:regulation of DNA-templated transcription"/>
    <property type="evidence" value="ECO:0007669"/>
    <property type="project" value="InterPro"/>
</dbReference>
<feature type="domain" description="Response regulatory" evidence="7">
    <location>
        <begin position="3"/>
        <end position="119"/>
    </location>
</feature>
<dbReference type="RefSeq" id="WP_109358942.1">
    <property type="nucleotide sequence ID" value="NZ_QFRJ01000003.1"/>
</dbReference>
<dbReference type="EMBL" id="QFRJ01000003">
    <property type="protein sequence ID" value="PWH86133.1"/>
    <property type="molecule type" value="Genomic_DNA"/>
</dbReference>
<keyword evidence="2" id="KW-0805">Transcription regulation</keyword>